<dbReference type="AlphaFoldDB" id="A0A0K2LE01"/>
<organism evidence="4 5">
    <name type="scientific">Companilactobacillus heilongjiangensis</name>
    <dbReference type="NCBI Taxonomy" id="1074467"/>
    <lineage>
        <taxon>Bacteria</taxon>
        <taxon>Bacillati</taxon>
        <taxon>Bacillota</taxon>
        <taxon>Bacilli</taxon>
        <taxon>Lactobacillales</taxon>
        <taxon>Lactobacillaceae</taxon>
        <taxon>Companilactobacillus</taxon>
    </lineage>
</organism>
<dbReference type="EMBL" id="CP012559">
    <property type="protein sequence ID" value="ALB29522.1"/>
    <property type="molecule type" value="Genomic_DNA"/>
</dbReference>
<feature type="domain" description="HTH tetR-type" evidence="3">
    <location>
        <begin position="18"/>
        <end position="78"/>
    </location>
</feature>
<feature type="DNA-binding region" description="H-T-H motif" evidence="2">
    <location>
        <begin position="41"/>
        <end position="60"/>
    </location>
</feature>
<dbReference type="KEGG" id="lhi:JP39_09265"/>
<dbReference type="PANTHER" id="PTHR43479:SF11">
    <property type="entry name" value="ACREF_ENVCD OPERON REPRESSOR-RELATED"/>
    <property type="match status" value="1"/>
</dbReference>
<dbReference type="PANTHER" id="PTHR43479">
    <property type="entry name" value="ACREF/ENVCD OPERON REPRESSOR-RELATED"/>
    <property type="match status" value="1"/>
</dbReference>
<dbReference type="SUPFAM" id="SSF46689">
    <property type="entry name" value="Homeodomain-like"/>
    <property type="match status" value="1"/>
</dbReference>
<evidence type="ECO:0000259" key="3">
    <source>
        <dbReference type="PROSITE" id="PS50977"/>
    </source>
</evidence>
<sequence length="215" mass="25352">MDNQFDLYLEAEKTEKLTPKQKLIFQSAIDLFSIRGYANTSTKEISEHAGVSEGSIFRKFKNKEELLMAILTPLTQKILPQDLNQFSQTAYQNGNLNLKYFLNSMINDRIGLFKYNHKIMKIFLNEFIYDQEIHDRLIESIPKKSFKQFNEVLDELKSKHLLIDWDNLEIFRFIASNILGYLIQHYIIVDPNKWDETLEINHVTDFIVRGLTPNK</sequence>
<name>A0A0K2LE01_9LACO</name>
<dbReference type="RefSeq" id="WP_041501494.1">
    <property type="nucleotide sequence ID" value="NZ_BJDV01000010.1"/>
</dbReference>
<dbReference type="STRING" id="1074467.JP39_09265"/>
<dbReference type="InterPro" id="IPR001647">
    <property type="entry name" value="HTH_TetR"/>
</dbReference>
<dbReference type="GO" id="GO:0003677">
    <property type="term" value="F:DNA binding"/>
    <property type="evidence" value="ECO:0007669"/>
    <property type="project" value="UniProtKB-UniRule"/>
</dbReference>
<protein>
    <recommendedName>
        <fullName evidence="3">HTH tetR-type domain-containing protein</fullName>
    </recommendedName>
</protein>
<accession>A0A0K2LE01</accession>
<keyword evidence="5" id="KW-1185">Reference proteome</keyword>
<dbReference type="Gene3D" id="1.10.357.10">
    <property type="entry name" value="Tetracycline Repressor, domain 2"/>
    <property type="match status" value="1"/>
</dbReference>
<evidence type="ECO:0000256" key="2">
    <source>
        <dbReference type="PROSITE-ProRule" id="PRU00335"/>
    </source>
</evidence>
<dbReference type="InterPro" id="IPR009057">
    <property type="entry name" value="Homeodomain-like_sf"/>
</dbReference>
<evidence type="ECO:0000256" key="1">
    <source>
        <dbReference type="ARBA" id="ARBA00023125"/>
    </source>
</evidence>
<proteinExistence type="predicted"/>
<dbReference type="PRINTS" id="PR00455">
    <property type="entry name" value="HTHTETR"/>
</dbReference>
<gene>
    <name evidence="4" type="ORF">JP39_09265</name>
</gene>
<evidence type="ECO:0000313" key="5">
    <source>
        <dbReference type="Proteomes" id="UP000061546"/>
    </source>
</evidence>
<dbReference type="Pfam" id="PF00440">
    <property type="entry name" value="TetR_N"/>
    <property type="match status" value="1"/>
</dbReference>
<dbReference type="Proteomes" id="UP000061546">
    <property type="component" value="Chromosome"/>
</dbReference>
<dbReference type="PROSITE" id="PS50977">
    <property type="entry name" value="HTH_TETR_2"/>
    <property type="match status" value="1"/>
</dbReference>
<reference evidence="4 5" key="1">
    <citation type="submission" date="2015-08" db="EMBL/GenBank/DDBJ databases">
        <title>Genomic sequence of Lactobacillus heilongjiangensis DSM 28069, isolated from Chinese traditional pickle.</title>
        <authorList>
            <person name="Jiang X."/>
            <person name="Zheng B."/>
            <person name="Cheng H."/>
        </authorList>
    </citation>
    <scope>NUCLEOTIDE SEQUENCE [LARGE SCALE GENOMIC DNA]</scope>
    <source>
        <strain evidence="4 5">DSM 28069</strain>
    </source>
</reference>
<evidence type="ECO:0000313" key="4">
    <source>
        <dbReference type="EMBL" id="ALB29522.1"/>
    </source>
</evidence>
<keyword evidence="1 2" id="KW-0238">DNA-binding</keyword>
<dbReference type="InterPro" id="IPR050624">
    <property type="entry name" value="HTH-type_Tx_Regulator"/>
</dbReference>